<dbReference type="GO" id="GO:0005886">
    <property type="term" value="C:plasma membrane"/>
    <property type="evidence" value="ECO:0007669"/>
    <property type="project" value="UniProtKB-SubCell"/>
</dbReference>
<reference evidence="14" key="1">
    <citation type="submission" date="2016-09" db="EMBL/GenBank/DDBJ databases">
        <authorList>
            <person name="Varghese N."/>
            <person name="Submissions S."/>
        </authorList>
    </citation>
    <scope>NUCLEOTIDE SEQUENCE [LARGE SCALE GENOMIC DNA]</scope>
    <source>
        <strain evidence="14">S5</strain>
    </source>
</reference>
<dbReference type="SMART" id="SM00304">
    <property type="entry name" value="HAMP"/>
    <property type="match status" value="1"/>
</dbReference>
<dbReference type="Pfam" id="PF00015">
    <property type="entry name" value="MCPsignal"/>
    <property type="match status" value="1"/>
</dbReference>
<feature type="domain" description="HAMP" evidence="12">
    <location>
        <begin position="223"/>
        <end position="276"/>
    </location>
</feature>
<dbReference type="Gene3D" id="3.30.450.20">
    <property type="entry name" value="PAS domain"/>
    <property type="match status" value="1"/>
</dbReference>
<keyword evidence="14" id="KW-1185">Reference proteome</keyword>
<dbReference type="InterPro" id="IPR003660">
    <property type="entry name" value="HAMP_dom"/>
</dbReference>
<dbReference type="CDD" id="cd11386">
    <property type="entry name" value="MCP_signal"/>
    <property type="match status" value="1"/>
</dbReference>
<comment type="subcellular location">
    <subcellularLocation>
        <location evidence="1">Cell membrane</location>
        <topology evidence="1">Multi-pass membrane protein</topology>
    </subcellularLocation>
</comment>
<dbReference type="Gene3D" id="1.10.8.500">
    <property type="entry name" value="HAMP domain in histidine kinase"/>
    <property type="match status" value="1"/>
</dbReference>
<evidence type="ECO:0000256" key="4">
    <source>
        <dbReference type="ARBA" id="ARBA00022989"/>
    </source>
</evidence>
<keyword evidence="5 10" id="KW-0472">Membrane</keyword>
<dbReference type="EMBL" id="FMYI01000009">
    <property type="protein sequence ID" value="SDC45387.1"/>
    <property type="molecule type" value="Genomic_DNA"/>
</dbReference>
<dbReference type="PROSITE" id="PS50885">
    <property type="entry name" value="HAMP"/>
    <property type="match status" value="1"/>
</dbReference>
<keyword evidence="4 10" id="KW-1133">Transmembrane helix</keyword>
<keyword evidence="2" id="KW-1003">Cell membrane</keyword>
<evidence type="ECO:0000256" key="1">
    <source>
        <dbReference type="ARBA" id="ARBA00004651"/>
    </source>
</evidence>
<keyword evidence="3 10" id="KW-0812">Transmembrane</keyword>
<feature type="transmembrane region" description="Helical" evidence="10">
    <location>
        <begin position="12"/>
        <end position="32"/>
    </location>
</feature>
<dbReference type="Proteomes" id="UP000242949">
    <property type="component" value="Unassembled WGS sequence"/>
</dbReference>
<gene>
    <name evidence="13" type="ORF">SAMN05421734_10934</name>
</gene>
<evidence type="ECO:0000313" key="14">
    <source>
        <dbReference type="Proteomes" id="UP000242949"/>
    </source>
</evidence>
<dbReference type="SMART" id="SM00283">
    <property type="entry name" value="MA"/>
    <property type="match status" value="1"/>
</dbReference>
<evidence type="ECO:0000256" key="10">
    <source>
        <dbReference type="SAM" id="Phobius"/>
    </source>
</evidence>
<dbReference type="SMART" id="SM01049">
    <property type="entry name" value="Cache_2"/>
    <property type="match status" value="1"/>
</dbReference>
<dbReference type="SUPFAM" id="SSF58104">
    <property type="entry name" value="Methyl-accepting chemotaxis protein (MCP) signaling domain"/>
    <property type="match status" value="1"/>
</dbReference>
<dbReference type="PANTHER" id="PTHR32089">
    <property type="entry name" value="METHYL-ACCEPTING CHEMOTAXIS PROTEIN MCPB"/>
    <property type="match status" value="1"/>
</dbReference>
<feature type="region of interest" description="Disordered" evidence="9">
    <location>
        <begin position="530"/>
        <end position="557"/>
    </location>
</feature>
<organism evidence="13 14">
    <name type="scientific">Pelagirhabdus alkalitolerans</name>
    <dbReference type="NCBI Taxonomy" id="1612202"/>
    <lineage>
        <taxon>Bacteria</taxon>
        <taxon>Bacillati</taxon>
        <taxon>Bacillota</taxon>
        <taxon>Bacilli</taxon>
        <taxon>Bacillales</taxon>
        <taxon>Bacillaceae</taxon>
        <taxon>Pelagirhabdus</taxon>
    </lineage>
</organism>
<dbReference type="CDD" id="cd18774">
    <property type="entry name" value="PDC2_HK_sensor"/>
    <property type="match status" value="1"/>
</dbReference>
<evidence type="ECO:0000256" key="6">
    <source>
        <dbReference type="ARBA" id="ARBA00023224"/>
    </source>
</evidence>
<feature type="transmembrane region" description="Helical" evidence="10">
    <location>
        <begin position="199"/>
        <end position="222"/>
    </location>
</feature>
<dbReference type="CDD" id="cd06225">
    <property type="entry name" value="HAMP"/>
    <property type="match status" value="1"/>
</dbReference>
<evidence type="ECO:0000256" key="5">
    <source>
        <dbReference type="ARBA" id="ARBA00023136"/>
    </source>
</evidence>
<name>A0A1G6LQL4_9BACI</name>
<keyword evidence="6 8" id="KW-0807">Transducer</keyword>
<dbReference type="OrthoDB" id="9810264at2"/>
<evidence type="ECO:0000256" key="7">
    <source>
        <dbReference type="ARBA" id="ARBA00029447"/>
    </source>
</evidence>
<dbReference type="Pfam" id="PF17200">
    <property type="entry name" value="sCache_2"/>
    <property type="match status" value="1"/>
</dbReference>
<dbReference type="PANTHER" id="PTHR32089:SF112">
    <property type="entry name" value="LYSOZYME-LIKE PROTEIN-RELATED"/>
    <property type="match status" value="1"/>
</dbReference>
<feature type="domain" description="Methyl-accepting transducer" evidence="11">
    <location>
        <begin position="295"/>
        <end position="552"/>
    </location>
</feature>
<dbReference type="InterPro" id="IPR004089">
    <property type="entry name" value="MCPsignal_dom"/>
</dbReference>
<evidence type="ECO:0000259" key="12">
    <source>
        <dbReference type="PROSITE" id="PS50885"/>
    </source>
</evidence>
<dbReference type="InterPro" id="IPR033480">
    <property type="entry name" value="sCache_2"/>
</dbReference>
<evidence type="ECO:0000313" key="13">
    <source>
        <dbReference type="EMBL" id="SDC45387.1"/>
    </source>
</evidence>
<evidence type="ECO:0000256" key="9">
    <source>
        <dbReference type="SAM" id="MobiDB-lite"/>
    </source>
</evidence>
<dbReference type="AlphaFoldDB" id="A0A1G6LQL4"/>
<evidence type="ECO:0000256" key="2">
    <source>
        <dbReference type="ARBA" id="ARBA00022475"/>
    </source>
</evidence>
<evidence type="ECO:0000259" key="11">
    <source>
        <dbReference type="PROSITE" id="PS50111"/>
    </source>
</evidence>
<evidence type="ECO:0000256" key="8">
    <source>
        <dbReference type="PROSITE-ProRule" id="PRU00284"/>
    </source>
</evidence>
<dbReference type="Pfam" id="PF00672">
    <property type="entry name" value="HAMP"/>
    <property type="match status" value="1"/>
</dbReference>
<feature type="compositionally biased region" description="Low complexity" evidence="9">
    <location>
        <begin position="537"/>
        <end position="552"/>
    </location>
</feature>
<protein>
    <submittedName>
        <fullName evidence="13">Methyl-accepting chemotaxis sensory transducer with Cache sensor</fullName>
    </submittedName>
</protein>
<sequence>MRWVNQSIKRQLIVIAVFLISVPLLILGYISYSSSVNELDQLGRTQLENSVHQSVELLHILNEQVESGQLTIEEAEERAKEAMIGSSISEQERSIDVALDIGENGYLYVTDTEGVMLAHPNLEGEEAWEFQDTSGNYFIQEMIDVSLDGGGYVYYDWPMPDDEDQIEPKVIYAEHFEPWDWTINASTYLLDFNQPAQDMLLITIITGAIIILIGIVFIWFVAKRFTEPIKQITNRMTALSNNDLRSEPIDIGHENELGQLATAANQVQDQLKSMIAKVKETSTSVLNKSERLSQSAYDVNQGSVQISSTMEELASATELQSSHASELADDTESFTNAIENVSNDGETVKNHAIEVNELAISGKEKMDKTQQQMQVIDETVRQSVERVDALNEQTKQVSKMVTVIRDIAEQTNLLALNAAIEAKRANEAGNGFSVVAEEVRKLAGQVANSVTEITSTVSTIQSESHHVSDSLSHGYKEVESGIEIIDETNQTFSEIEQSVQSMVEQLDRVSNQLNDVNKGSHAMNDKIQDVASATEQSAAGVEETSASAEESSGMMQQVSENVEDLKQLASDLNHLVDSFTL</sequence>
<accession>A0A1G6LQL4</accession>
<proteinExistence type="inferred from homology"/>
<dbReference type="PROSITE" id="PS50111">
    <property type="entry name" value="CHEMOTAXIS_TRANSDUC_2"/>
    <property type="match status" value="1"/>
</dbReference>
<dbReference type="GO" id="GO:0007165">
    <property type="term" value="P:signal transduction"/>
    <property type="evidence" value="ECO:0007669"/>
    <property type="project" value="UniProtKB-KW"/>
</dbReference>
<dbReference type="Gene3D" id="1.10.287.950">
    <property type="entry name" value="Methyl-accepting chemotaxis protein"/>
    <property type="match status" value="1"/>
</dbReference>
<dbReference type="RefSeq" id="WP_090796568.1">
    <property type="nucleotide sequence ID" value="NZ_FMYI01000009.1"/>
</dbReference>
<comment type="similarity">
    <text evidence="7">Belongs to the methyl-accepting chemotaxis (MCP) protein family.</text>
</comment>
<dbReference type="STRING" id="1612202.SAMN05421734_10934"/>
<evidence type="ECO:0000256" key="3">
    <source>
        <dbReference type="ARBA" id="ARBA00022692"/>
    </source>
</evidence>